<dbReference type="InterPro" id="IPR012338">
    <property type="entry name" value="Beta-lactam/transpept-like"/>
</dbReference>
<proteinExistence type="predicted"/>
<dbReference type="SUPFAM" id="SSF56601">
    <property type="entry name" value="beta-lactamase/transpeptidase-like"/>
    <property type="match status" value="1"/>
</dbReference>
<reference evidence="3" key="1">
    <citation type="submission" date="2016-03" db="EMBL/GenBank/DDBJ databases">
        <authorList>
            <person name="Guldener U."/>
        </authorList>
    </citation>
    <scope>NUCLEOTIDE SEQUENCE [LARGE SCALE GENOMIC DNA]</scope>
</reference>
<name>A0A1E1MDH7_RHYSE</name>
<evidence type="ECO:0000313" key="2">
    <source>
        <dbReference type="EMBL" id="CZT47161.1"/>
    </source>
</evidence>
<evidence type="ECO:0000313" key="3">
    <source>
        <dbReference type="Proteomes" id="UP000177625"/>
    </source>
</evidence>
<gene>
    <name evidence="2" type="ORF">RSE6_07694</name>
</gene>
<feature type="region of interest" description="Disordered" evidence="1">
    <location>
        <begin position="103"/>
        <end position="130"/>
    </location>
</feature>
<dbReference type="AlphaFoldDB" id="A0A1E1MDH7"/>
<dbReference type="Proteomes" id="UP000177625">
    <property type="component" value="Unassembled WGS sequence"/>
</dbReference>
<dbReference type="EMBL" id="FJVC01000278">
    <property type="protein sequence ID" value="CZT47161.1"/>
    <property type="molecule type" value="Genomic_DNA"/>
</dbReference>
<feature type="compositionally biased region" description="Polar residues" evidence="1">
    <location>
        <begin position="117"/>
        <end position="130"/>
    </location>
</feature>
<accession>A0A1E1MDH7</accession>
<sequence length="245" mass="27581">MPIVNNLEKLFENGCGFQYSNCGYAIADELTMTLSGELSWGVALKKNIFDPLAVDRTITPNESKLDNRAEPYMSLADGTPYHLAPRPQFEDGRIMQGAVGVQSHDDSMGRSTETQHDINSNQPASAVTNPTQSIHTDISVTIWTGELLCFRLLVLPNGFANNDVSDWIGQMLLECVLDNPRKNDYVELAKISAKNYVARWPKIKADRERERIPETVHQPLALYVGKYYNKPENLYLEDSAEWRGT</sequence>
<evidence type="ECO:0000256" key="1">
    <source>
        <dbReference type="SAM" id="MobiDB-lite"/>
    </source>
</evidence>
<feature type="compositionally biased region" description="Basic and acidic residues" evidence="1">
    <location>
        <begin position="103"/>
        <end position="116"/>
    </location>
</feature>
<dbReference type="Gene3D" id="3.40.710.10">
    <property type="entry name" value="DD-peptidase/beta-lactamase superfamily"/>
    <property type="match status" value="1"/>
</dbReference>
<protein>
    <submittedName>
        <fullName evidence="2">Uncharacterized protein</fullName>
    </submittedName>
</protein>
<organism evidence="2 3">
    <name type="scientific">Rhynchosporium secalis</name>
    <name type="common">Barley scald fungus</name>
    <dbReference type="NCBI Taxonomy" id="38038"/>
    <lineage>
        <taxon>Eukaryota</taxon>
        <taxon>Fungi</taxon>
        <taxon>Dikarya</taxon>
        <taxon>Ascomycota</taxon>
        <taxon>Pezizomycotina</taxon>
        <taxon>Leotiomycetes</taxon>
        <taxon>Helotiales</taxon>
        <taxon>Ploettnerulaceae</taxon>
        <taxon>Rhynchosporium</taxon>
    </lineage>
</organism>
<keyword evidence="3" id="KW-1185">Reference proteome</keyword>